<dbReference type="EMBL" id="JACIJI010000001">
    <property type="protein sequence ID" value="MBB5717639.1"/>
    <property type="molecule type" value="Genomic_DNA"/>
</dbReference>
<accession>A0A840YVR6</accession>
<name>A0A840YVR6_9SPHN</name>
<protein>
    <submittedName>
        <fullName evidence="2">Uncharacterized protein</fullName>
    </submittedName>
</protein>
<dbReference type="Proteomes" id="UP000554342">
    <property type="component" value="Unassembled WGS sequence"/>
</dbReference>
<organism evidence="2 3">
    <name type="scientific">Stakelama sediminis</name>
    <dbReference type="NCBI Taxonomy" id="463200"/>
    <lineage>
        <taxon>Bacteria</taxon>
        <taxon>Pseudomonadati</taxon>
        <taxon>Pseudomonadota</taxon>
        <taxon>Alphaproteobacteria</taxon>
        <taxon>Sphingomonadales</taxon>
        <taxon>Sphingomonadaceae</taxon>
        <taxon>Stakelama</taxon>
    </lineage>
</organism>
<feature type="region of interest" description="Disordered" evidence="1">
    <location>
        <begin position="35"/>
        <end position="72"/>
    </location>
</feature>
<proteinExistence type="predicted"/>
<sequence>MATALLMLCAACSSSDKGADNTTDTVEPLNVVGAAAKSVRSPNDDNEPPLVKPTPAPPGTAMPPLPPREGHWSFQEDSNGAVALFGSGSDDASLSVRCDRADNALTFSRPDEEATAPVEILNLSLPAGSTLVRVFREDDGKERSGGSARYSGKMPLRAPWLSILMQSSGTLETDLGGRVPLSVPVEDALKQVVARCRDGERE</sequence>
<evidence type="ECO:0000313" key="3">
    <source>
        <dbReference type="Proteomes" id="UP000554342"/>
    </source>
</evidence>
<dbReference type="AlphaFoldDB" id="A0A840YVR6"/>
<gene>
    <name evidence="2" type="ORF">FHR23_000546</name>
</gene>
<evidence type="ECO:0000313" key="2">
    <source>
        <dbReference type="EMBL" id="MBB5717639.1"/>
    </source>
</evidence>
<keyword evidence="3" id="KW-1185">Reference proteome</keyword>
<evidence type="ECO:0000256" key="1">
    <source>
        <dbReference type="SAM" id="MobiDB-lite"/>
    </source>
</evidence>
<feature type="compositionally biased region" description="Pro residues" evidence="1">
    <location>
        <begin position="50"/>
        <end position="67"/>
    </location>
</feature>
<reference evidence="2 3" key="1">
    <citation type="submission" date="2020-08" db="EMBL/GenBank/DDBJ databases">
        <title>Genomic Encyclopedia of Type Strains, Phase IV (KMG-IV): sequencing the most valuable type-strain genomes for metagenomic binning, comparative biology and taxonomic classification.</title>
        <authorList>
            <person name="Goeker M."/>
        </authorList>
    </citation>
    <scope>NUCLEOTIDE SEQUENCE [LARGE SCALE GENOMIC DNA]</scope>
    <source>
        <strain evidence="2 3">DSM 27203</strain>
    </source>
</reference>
<dbReference type="RefSeq" id="WP_184001378.1">
    <property type="nucleotide sequence ID" value="NZ_BAABIF010000004.1"/>
</dbReference>
<comment type="caution">
    <text evidence="2">The sequence shown here is derived from an EMBL/GenBank/DDBJ whole genome shotgun (WGS) entry which is preliminary data.</text>
</comment>